<evidence type="ECO:0000313" key="1">
    <source>
        <dbReference type="EMBL" id="MBC2398614.1"/>
    </source>
</evidence>
<dbReference type="AlphaFoldDB" id="A0A923EBD0"/>
<proteinExistence type="predicted"/>
<comment type="caution">
    <text evidence="1">The sequence shown here is derived from an EMBL/GenBank/DDBJ whole genome shotgun (WGS) entry which is preliminary data.</text>
</comment>
<name>A0A923EBD0_CLOTT</name>
<protein>
    <submittedName>
        <fullName evidence="1">Carboxymuconolactone decarboxylase family protein</fullName>
    </submittedName>
</protein>
<dbReference type="InterPro" id="IPR029032">
    <property type="entry name" value="AhpD-like"/>
</dbReference>
<organism evidence="1 2">
    <name type="scientific">Clostridium tetanomorphum</name>
    <dbReference type="NCBI Taxonomy" id="1553"/>
    <lineage>
        <taxon>Bacteria</taxon>
        <taxon>Bacillati</taxon>
        <taxon>Bacillota</taxon>
        <taxon>Clostridia</taxon>
        <taxon>Eubacteriales</taxon>
        <taxon>Clostridiaceae</taxon>
        <taxon>Clostridium</taxon>
    </lineage>
</organism>
<reference evidence="1 2" key="1">
    <citation type="submission" date="2020-04" db="EMBL/GenBank/DDBJ databases">
        <title>Genomic insights into acetone-butanol-ethanol (ABE) fermentation by sequencing solventogenic clostridia strains.</title>
        <authorList>
            <person name="Brown S."/>
        </authorList>
    </citation>
    <scope>NUCLEOTIDE SEQUENCE [LARGE SCALE GENOMIC DNA]</scope>
    <source>
        <strain evidence="1 2">DJ011</strain>
    </source>
</reference>
<dbReference type="SUPFAM" id="SSF69118">
    <property type="entry name" value="AhpD-like"/>
    <property type="match status" value="1"/>
</dbReference>
<dbReference type="EMBL" id="JAAZWO010000016">
    <property type="protein sequence ID" value="MBC2398614.1"/>
    <property type="molecule type" value="Genomic_DNA"/>
</dbReference>
<gene>
    <name evidence="1" type="ORF">HGG79_12645</name>
</gene>
<evidence type="ECO:0000313" key="2">
    <source>
        <dbReference type="Proteomes" id="UP000563151"/>
    </source>
</evidence>
<sequence>MARLNLSKLGNTPFQQLLGHNKTILNAWTMLEDTLFTSSTFTTELKEEIRRTLAFLNGCSYCMAKGMPSHYHTDTRTSIAVSFAKTVCKNNYNIEDSVFHSIKREFTSEEISELCAFICFISACQNFSVLLNLTPSCSIKKI</sequence>
<keyword evidence="2" id="KW-1185">Reference proteome</keyword>
<accession>A0A923EBD0</accession>
<dbReference type="Gene3D" id="1.20.1290.10">
    <property type="entry name" value="AhpD-like"/>
    <property type="match status" value="2"/>
</dbReference>
<dbReference type="RefSeq" id="WP_035148061.1">
    <property type="nucleotide sequence ID" value="NZ_JAAZWO010000016.1"/>
</dbReference>
<dbReference type="Proteomes" id="UP000563151">
    <property type="component" value="Unassembled WGS sequence"/>
</dbReference>